<dbReference type="Pfam" id="PF00107">
    <property type="entry name" value="ADH_zinc_N"/>
    <property type="match status" value="1"/>
</dbReference>
<proteinExistence type="inferred from homology"/>
<evidence type="ECO:0000259" key="6">
    <source>
        <dbReference type="SMART" id="SM00829"/>
    </source>
</evidence>
<gene>
    <name evidence="7" type="ORF">LuPra_05695</name>
</gene>
<dbReference type="PANTHER" id="PTHR43880:SF12">
    <property type="entry name" value="ALCOHOL DEHYDROGENASE CLASS-3"/>
    <property type="match status" value="1"/>
</dbReference>
<dbReference type="GO" id="GO:0046294">
    <property type="term" value="P:formaldehyde catabolic process"/>
    <property type="evidence" value="ECO:0007669"/>
    <property type="project" value="TreeGrafter"/>
</dbReference>
<accession>A0A143PWI4</accession>
<dbReference type="SMART" id="SM00829">
    <property type="entry name" value="PKS_ER"/>
    <property type="match status" value="1"/>
</dbReference>
<dbReference type="GO" id="GO:0050607">
    <property type="term" value="F:mycothiol-dependent formaldehyde dehydrogenase activity"/>
    <property type="evidence" value="ECO:0007669"/>
    <property type="project" value="UniProtKB-EC"/>
</dbReference>
<dbReference type="KEGG" id="abac:LuPra_05695"/>
<dbReference type="InterPro" id="IPR020843">
    <property type="entry name" value="ER"/>
</dbReference>
<dbReference type="InterPro" id="IPR013149">
    <property type="entry name" value="ADH-like_C"/>
</dbReference>
<dbReference type="InterPro" id="IPR036291">
    <property type="entry name" value="NAD(P)-bd_dom_sf"/>
</dbReference>
<evidence type="ECO:0000256" key="4">
    <source>
        <dbReference type="ARBA" id="ARBA00023027"/>
    </source>
</evidence>
<dbReference type="RefSeq" id="WP_110173879.1">
    <property type="nucleotide sequence ID" value="NZ_CP015136.1"/>
</dbReference>
<evidence type="ECO:0000256" key="5">
    <source>
        <dbReference type="RuleBase" id="RU361277"/>
    </source>
</evidence>
<comment type="similarity">
    <text evidence="5">Belongs to the zinc-containing alcohol dehydrogenase family.</text>
</comment>
<dbReference type="GO" id="GO:0051903">
    <property type="term" value="F:S-(hydroxymethyl)glutathione dehydrogenase [NAD(P)+] activity"/>
    <property type="evidence" value="ECO:0007669"/>
    <property type="project" value="TreeGrafter"/>
</dbReference>
<keyword evidence="4" id="KW-0520">NAD</keyword>
<name>A0A143PWI4_LUTPR</name>
<dbReference type="STRING" id="1855912.LuPra_05695"/>
<dbReference type="AlphaFoldDB" id="A0A143PWI4"/>
<feature type="domain" description="Enoyl reductase (ER)" evidence="6">
    <location>
        <begin position="11"/>
        <end position="366"/>
    </location>
</feature>
<comment type="cofactor">
    <cofactor evidence="5">
        <name>Zn(2+)</name>
        <dbReference type="ChEBI" id="CHEBI:29105"/>
    </cofactor>
</comment>
<keyword evidence="3 7" id="KW-0560">Oxidoreductase</keyword>
<keyword evidence="1 5" id="KW-0479">Metal-binding</keyword>
<reference evidence="7 8" key="1">
    <citation type="journal article" date="2016" name="Genome Announc.">
        <title>First Complete Genome Sequence of a Subdivision 6 Acidobacterium Strain.</title>
        <authorList>
            <person name="Huang S."/>
            <person name="Vieira S."/>
            <person name="Bunk B."/>
            <person name="Riedel T."/>
            <person name="Sproer C."/>
            <person name="Overmann J."/>
        </authorList>
    </citation>
    <scope>NUCLEOTIDE SEQUENCE [LARGE SCALE GENOMIC DNA]</scope>
    <source>
        <strain evidence="8">DSM 100886 HEG_-6_39</strain>
    </source>
</reference>
<dbReference type="GO" id="GO:0008270">
    <property type="term" value="F:zinc ion binding"/>
    <property type="evidence" value="ECO:0007669"/>
    <property type="project" value="InterPro"/>
</dbReference>
<sequence length="371" mass="39391">MAVTRAAIADGAGAFVIDDIDVSPPRDDEVLVEIRAAGICHTDHASLWWTRPLVMGHEGAGVVREIGSGVSHVLPGDAVVLNWCIPCGECFQCRRGETVLCERSRPAHVMERSSGHAHAEGTRWRGRPIDRSFNIGTLSGLTLVRKEAVTRIPDGVPFPVAAITGCGVITGVGSALNVAHVQPGESVAVLGCGGVGLNVIQGARLAGTSTIIAIDSNPAALARARQFGATHAVLAARLDNGEELDMTATVRALTSGRGADYAFEATSVPGLAFKPLQLVRDGGMALQLSGINDMVQVPMPWFMWNKRYVTPLYGGCVPARDFPRIFGHYLDGTLQLDALVTRTYRLEQLGEALDDMLEGRNAKGVIVMPDA</sequence>
<dbReference type="Gene3D" id="3.40.50.720">
    <property type="entry name" value="NAD(P)-binding Rossmann-like Domain"/>
    <property type="match status" value="1"/>
</dbReference>
<dbReference type="OrthoDB" id="9769198at2"/>
<keyword evidence="8" id="KW-1185">Reference proteome</keyword>
<dbReference type="EMBL" id="CP015136">
    <property type="protein sequence ID" value="AMY12420.1"/>
    <property type="molecule type" value="Genomic_DNA"/>
</dbReference>
<evidence type="ECO:0000313" key="7">
    <source>
        <dbReference type="EMBL" id="AMY12420.1"/>
    </source>
</evidence>
<dbReference type="SUPFAM" id="SSF51735">
    <property type="entry name" value="NAD(P)-binding Rossmann-fold domains"/>
    <property type="match status" value="1"/>
</dbReference>
<dbReference type="PANTHER" id="PTHR43880">
    <property type="entry name" value="ALCOHOL DEHYDROGENASE"/>
    <property type="match status" value="1"/>
</dbReference>
<dbReference type="PATRIC" id="fig|1813736.3.peg.5983"/>
<dbReference type="SUPFAM" id="SSF50129">
    <property type="entry name" value="GroES-like"/>
    <property type="match status" value="2"/>
</dbReference>
<dbReference type="InterPro" id="IPR011032">
    <property type="entry name" value="GroES-like_sf"/>
</dbReference>
<protein>
    <submittedName>
        <fullName evidence="7">S-(Hydroxymethyl)mycothiol dehydrogenase</fullName>
        <ecNumber evidence="7">1.1.1.306</ecNumber>
    </submittedName>
</protein>
<dbReference type="Pfam" id="PF08240">
    <property type="entry name" value="ADH_N"/>
    <property type="match status" value="1"/>
</dbReference>
<evidence type="ECO:0000256" key="2">
    <source>
        <dbReference type="ARBA" id="ARBA00022833"/>
    </source>
</evidence>
<organism evidence="7 8">
    <name type="scientific">Luteitalea pratensis</name>
    <dbReference type="NCBI Taxonomy" id="1855912"/>
    <lineage>
        <taxon>Bacteria</taxon>
        <taxon>Pseudomonadati</taxon>
        <taxon>Acidobacteriota</taxon>
        <taxon>Vicinamibacteria</taxon>
        <taxon>Vicinamibacterales</taxon>
        <taxon>Vicinamibacteraceae</taxon>
        <taxon>Luteitalea</taxon>
    </lineage>
</organism>
<dbReference type="PROSITE" id="PS00059">
    <property type="entry name" value="ADH_ZINC"/>
    <property type="match status" value="1"/>
</dbReference>
<evidence type="ECO:0000256" key="3">
    <source>
        <dbReference type="ARBA" id="ARBA00023002"/>
    </source>
</evidence>
<dbReference type="EC" id="1.1.1.306" evidence="7"/>
<evidence type="ECO:0000313" key="8">
    <source>
        <dbReference type="Proteomes" id="UP000076079"/>
    </source>
</evidence>
<dbReference type="Proteomes" id="UP000076079">
    <property type="component" value="Chromosome"/>
</dbReference>
<dbReference type="InterPro" id="IPR002328">
    <property type="entry name" value="ADH_Zn_CS"/>
</dbReference>
<dbReference type="Gene3D" id="3.90.180.10">
    <property type="entry name" value="Medium-chain alcohol dehydrogenases, catalytic domain"/>
    <property type="match status" value="1"/>
</dbReference>
<evidence type="ECO:0000256" key="1">
    <source>
        <dbReference type="ARBA" id="ARBA00022723"/>
    </source>
</evidence>
<reference evidence="8" key="2">
    <citation type="submission" date="2016-04" db="EMBL/GenBank/DDBJ databases">
        <title>First Complete Genome Sequence of a Subdivision 6 Acidobacterium.</title>
        <authorList>
            <person name="Huang S."/>
            <person name="Vieira S."/>
            <person name="Bunk B."/>
            <person name="Riedel T."/>
            <person name="Sproeer C."/>
            <person name="Overmann J."/>
        </authorList>
    </citation>
    <scope>NUCLEOTIDE SEQUENCE [LARGE SCALE GENOMIC DNA]</scope>
    <source>
        <strain evidence="8">DSM 100886 HEG_-6_39</strain>
    </source>
</reference>
<dbReference type="InterPro" id="IPR013154">
    <property type="entry name" value="ADH-like_N"/>
</dbReference>
<dbReference type="GO" id="GO:0005829">
    <property type="term" value="C:cytosol"/>
    <property type="evidence" value="ECO:0007669"/>
    <property type="project" value="TreeGrafter"/>
</dbReference>
<keyword evidence="2 5" id="KW-0862">Zinc</keyword>